<sequence length="266" mass="29974">MLLCEKKYKFILMKIVDLSKTIAYNRQDPWFMRIRIKHKPHRSSKGLIRFFLGLPARLFPNGFEGWADDKILGMGVHAATHIDAPWHYSPTVDGKPAKTIDEIPLEWCYGEGVVLNMTHKQDFEEITLADVQADIAKTGVKITPGTIVLIHTGRDKYVGTKEYAMRGTGMSAEATHWLIDQGVKVMGIDQWGFDLPLKYMAQNAKKTGKKDYFWQAHLVGQQKEYCHMEQLVNLGALPPSGFKVSVFPLKIKGASAAPARVVAIFE</sequence>
<proteinExistence type="predicted"/>
<gene>
    <name evidence="1" type="ORF">CLV59_103194</name>
</gene>
<dbReference type="AlphaFoldDB" id="A0A327W3J5"/>
<dbReference type="SUPFAM" id="SSF102198">
    <property type="entry name" value="Putative cyclase"/>
    <property type="match status" value="1"/>
</dbReference>
<dbReference type="EMBL" id="QLMA01000003">
    <property type="protein sequence ID" value="RAJ83233.1"/>
    <property type="molecule type" value="Genomic_DNA"/>
</dbReference>
<evidence type="ECO:0000313" key="1">
    <source>
        <dbReference type="EMBL" id="RAJ83233.1"/>
    </source>
</evidence>
<evidence type="ECO:0000313" key="2">
    <source>
        <dbReference type="Proteomes" id="UP000249819"/>
    </source>
</evidence>
<dbReference type="PANTHER" id="PTHR31118:SF12">
    <property type="entry name" value="CYCLASE-LIKE PROTEIN 2"/>
    <property type="match status" value="1"/>
</dbReference>
<dbReference type="Gene3D" id="3.50.30.50">
    <property type="entry name" value="Putative cyclase"/>
    <property type="match status" value="1"/>
</dbReference>
<dbReference type="PANTHER" id="PTHR31118">
    <property type="entry name" value="CYCLASE-LIKE PROTEIN 2"/>
    <property type="match status" value="1"/>
</dbReference>
<dbReference type="Proteomes" id="UP000249819">
    <property type="component" value="Unassembled WGS sequence"/>
</dbReference>
<dbReference type="InterPro" id="IPR007325">
    <property type="entry name" value="KFase/CYL"/>
</dbReference>
<organism evidence="1 2">
    <name type="scientific">Chitinophaga dinghuensis</name>
    <dbReference type="NCBI Taxonomy" id="1539050"/>
    <lineage>
        <taxon>Bacteria</taxon>
        <taxon>Pseudomonadati</taxon>
        <taxon>Bacteroidota</taxon>
        <taxon>Chitinophagia</taxon>
        <taxon>Chitinophagales</taxon>
        <taxon>Chitinophagaceae</taxon>
        <taxon>Chitinophaga</taxon>
    </lineage>
</organism>
<reference evidence="1 2" key="1">
    <citation type="submission" date="2018-06" db="EMBL/GenBank/DDBJ databases">
        <title>Genomic Encyclopedia of Archaeal and Bacterial Type Strains, Phase II (KMG-II): from individual species to whole genera.</title>
        <authorList>
            <person name="Goeker M."/>
        </authorList>
    </citation>
    <scope>NUCLEOTIDE SEQUENCE [LARGE SCALE GENOMIC DNA]</scope>
    <source>
        <strain evidence="1 2">DSM 29821</strain>
    </source>
</reference>
<dbReference type="GO" id="GO:0004061">
    <property type="term" value="F:arylformamidase activity"/>
    <property type="evidence" value="ECO:0007669"/>
    <property type="project" value="InterPro"/>
</dbReference>
<keyword evidence="2" id="KW-1185">Reference proteome</keyword>
<dbReference type="Pfam" id="PF04199">
    <property type="entry name" value="Cyclase"/>
    <property type="match status" value="1"/>
</dbReference>
<dbReference type="InterPro" id="IPR037175">
    <property type="entry name" value="KFase_sf"/>
</dbReference>
<accession>A0A327W3J5</accession>
<comment type="caution">
    <text evidence="1">The sequence shown here is derived from an EMBL/GenBank/DDBJ whole genome shotgun (WGS) entry which is preliminary data.</text>
</comment>
<dbReference type="GO" id="GO:0019441">
    <property type="term" value="P:L-tryptophan catabolic process to kynurenine"/>
    <property type="evidence" value="ECO:0007669"/>
    <property type="project" value="InterPro"/>
</dbReference>
<protein>
    <submittedName>
        <fullName evidence="1">Kynurenine formamidase</fullName>
    </submittedName>
</protein>
<name>A0A327W3J5_9BACT</name>